<dbReference type="EMBL" id="JALLAZ020000631">
    <property type="protein sequence ID" value="KAL3790566.1"/>
    <property type="molecule type" value="Genomic_DNA"/>
</dbReference>
<evidence type="ECO:0000313" key="6">
    <source>
        <dbReference type="Proteomes" id="UP001530315"/>
    </source>
</evidence>
<dbReference type="Proteomes" id="UP001530315">
    <property type="component" value="Unassembled WGS sequence"/>
</dbReference>
<dbReference type="AlphaFoldDB" id="A0ABD3PTF2"/>
<evidence type="ECO:0000256" key="2">
    <source>
        <dbReference type="ARBA" id="ARBA00023242"/>
    </source>
</evidence>
<reference evidence="5 6" key="1">
    <citation type="submission" date="2024-10" db="EMBL/GenBank/DDBJ databases">
        <title>Updated reference genomes for cyclostephanoid diatoms.</title>
        <authorList>
            <person name="Roberts W.R."/>
            <person name="Alverson A.J."/>
        </authorList>
    </citation>
    <scope>NUCLEOTIDE SEQUENCE [LARGE SCALE GENOMIC DNA]</scope>
    <source>
        <strain evidence="5 6">AJA276-08</strain>
    </source>
</reference>
<name>A0ABD3PTF2_9STRA</name>
<dbReference type="InterPro" id="IPR014810">
    <property type="entry name" value="Fcf2_C"/>
</dbReference>
<protein>
    <recommendedName>
        <fullName evidence="4">Fcf2 pre-rRNA processing C-terminal domain-containing protein</fullName>
    </recommendedName>
</protein>
<keyword evidence="2" id="KW-0539">Nucleus</keyword>
<evidence type="ECO:0000256" key="3">
    <source>
        <dbReference type="SAM" id="MobiDB-lite"/>
    </source>
</evidence>
<dbReference type="InterPro" id="IPR039883">
    <property type="entry name" value="Fcf2/DNTTIP2"/>
</dbReference>
<comment type="caution">
    <text evidence="5">The sequence shown here is derived from an EMBL/GenBank/DDBJ whole genome shotgun (WGS) entry which is preliminary data.</text>
</comment>
<evidence type="ECO:0000313" key="5">
    <source>
        <dbReference type="EMBL" id="KAL3790566.1"/>
    </source>
</evidence>
<keyword evidence="6" id="KW-1185">Reference proteome</keyword>
<feature type="compositionally biased region" description="Pro residues" evidence="3">
    <location>
        <begin position="54"/>
        <end position="64"/>
    </location>
</feature>
<dbReference type="PANTHER" id="PTHR21686">
    <property type="entry name" value="DEOXYNUCLEOTIDYLTRANSFERASE TERMINAL-INTERACTING PROTEIN 2"/>
    <property type="match status" value="1"/>
</dbReference>
<gene>
    <name evidence="5" type="ORF">ACHAW5_006544</name>
</gene>
<proteinExistence type="predicted"/>
<feature type="domain" description="Fcf2 pre-rRNA processing C-terminal" evidence="4">
    <location>
        <begin position="141"/>
        <end position="234"/>
    </location>
</feature>
<dbReference type="Pfam" id="PF08698">
    <property type="entry name" value="Fcf2"/>
    <property type="match status" value="1"/>
</dbReference>
<dbReference type="GO" id="GO:0005730">
    <property type="term" value="C:nucleolus"/>
    <property type="evidence" value="ECO:0007669"/>
    <property type="project" value="UniProtKB-SubCell"/>
</dbReference>
<evidence type="ECO:0000256" key="1">
    <source>
        <dbReference type="ARBA" id="ARBA00004604"/>
    </source>
</evidence>
<organism evidence="5 6">
    <name type="scientific">Stephanodiscus triporus</name>
    <dbReference type="NCBI Taxonomy" id="2934178"/>
    <lineage>
        <taxon>Eukaryota</taxon>
        <taxon>Sar</taxon>
        <taxon>Stramenopiles</taxon>
        <taxon>Ochrophyta</taxon>
        <taxon>Bacillariophyta</taxon>
        <taxon>Coscinodiscophyceae</taxon>
        <taxon>Thalassiosirophycidae</taxon>
        <taxon>Stephanodiscales</taxon>
        <taxon>Stephanodiscaceae</taxon>
        <taxon>Stephanodiscus</taxon>
    </lineage>
</organism>
<evidence type="ECO:0000259" key="4">
    <source>
        <dbReference type="Pfam" id="PF08698"/>
    </source>
</evidence>
<feature type="region of interest" description="Disordered" evidence="3">
    <location>
        <begin position="1"/>
        <end position="146"/>
    </location>
</feature>
<sequence>MSNDGRISVLATAAPSRSSDPPSNEPPPTPRRRSSSSRGGCGRGGGEERDQSSSPPPPPPPPPSNGKNELSRLVPGYAAPMRLEPTSSTRGIVGLSLSELRTRASRADASAHAPPPLFRSVGPRGGGRRRRSGDGGDGDGTAGPGWFGMVPTPATQQLRTDLSVIRNRAYLDPKKFYKSADVLGGGKFMMLQSGTVIEGSSEYYSSRLTNRERRGNLTEEVMADAAVARYAKRKYGEIQAARDRLPGRGKGAGGGGRKRGRKGR</sequence>
<dbReference type="PANTHER" id="PTHR21686:SF12">
    <property type="entry name" value="DEOXYNUCLEOTIDYLTRANSFERASE TERMINAL-INTERACTING PROTEIN 2"/>
    <property type="match status" value="1"/>
</dbReference>
<comment type="subcellular location">
    <subcellularLocation>
        <location evidence="1">Nucleus</location>
        <location evidence="1">Nucleolus</location>
    </subcellularLocation>
</comment>
<feature type="region of interest" description="Disordered" evidence="3">
    <location>
        <begin position="239"/>
        <end position="264"/>
    </location>
</feature>
<accession>A0ABD3PTF2</accession>